<evidence type="ECO:0000256" key="3">
    <source>
        <dbReference type="ARBA" id="ARBA00022801"/>
    </source>
</evidence>
<evidence type="ECO:0000256" key="4">
    <source>
        <dbReference type="ARBA" id="ARBA00023295"/>
    </source>
</evidence>
<gene>
    <name evidence="9" type="ORF">bsdtb5_39680</name>
</gene>
<evidence type="ECO:0000313" key="9">
    <source>
        <dbReference type="EMBL" id="BCN32673.1"/>
    </source>
</evidence>
<evidence type="ECO:0000313" key="10">
    <source>
        <dbReference type="Proteomes" id="UP000595897"/>
    </source>
</evidence>
<evidence type="ECO:0000256" key="6">
    <source>
        <dbReference type="PIRSR" id="PIRSR005536-1"/>
    </source>
</evidence>
<dbReference type="InterPro" id="IPR038417">
    <property type="entry name" value="Alpga-gal_N_sf"/>
</dbReference>
<keyword evidence="4 5" id="KW-0326">Glycosidase</keyword>
<dbReference type="Proteomes" id="UP000595897">
    <property type="component" value="Chromosome"/>
</dbReference>
<dbReference type="InterPro" id="IPR013785">
    <property type="entry name" value="Aldolase_TIM"/>
</dbReference>
<keyword evidence="3 5" id="KW-0378">Hydrolase</keyword>
<dbReference type="AlphaFoldDB" id="A0A7R7IEF9"/>
<dbReference type="Pfam" id="PF16874">
    <property type="entry name" value="Glyco_hydro_36C"/>
    <property type="match status" value="1"/>
</dbReference>
<dbReference type="InterPro" id="IPR002252">
    <property type="entry name" value="Glyco_hydro_36"/>
</dbReference>
<dbReference type="Pfam" id="PF02065">
    <property type="entry name" value="Melibiase"/>
    <property type="match status" value="1"/>
</dbReference>
<dbReference type="PRINTS" id="PR00743">
    <property type="entry name" value="GLHYDRLASE36"/>
</dbReference>
<dbReference type="InterPro" id="IPR017853">
    <property type="entry name" value="GH"/>
</dbReference>
<dbReference type="PIRSF" id="PIRSF005536">
    <property type="entry name" value="Agal"/>
    <property type="match status" value="1"/>
</dbReference>
<organism evidence="9 10">
    <name type="scientific">Anaeromicropila herbilytica</name>
    <dbReference type="NCBI Taxonomy" id="2785025"/>
    <lineage>
        <taxon>Bacteria</taxon>
        <taxon>Bacillati</taxon>
        <taxon>Bacillota</taxon>
        <taxon>Clostridia</taxon>
        <taxon>Lachnospirales</taxon>
        <taxon>Lachnospiraceae</taxon>
        <taxon>Anaeromicropila</taxon>
    </lineage>
</organism>
<evidence type="ECO:0000256" key="5">
    <source>
        <dbReference type="PIRNR" id="PIRNR005536"/>
    </source>
</evidence>
<dbReference type="InterPro" id="IPR031704">
    <property type="entry name" value="Glyco_hydro_36_N"/>
</dbReference>
<dbReference type="FunFam" id="3.20.20.70:FF:000118">
    <property type="entry name" value="Alpha-galactosidase"/>
    <property type="match status" value="1"/>
</dbReference>
<dbReference type="Gene3D" id="2.70.98.60">
    <property type="entry name" value="alpha-galactosidase from lactobacil brevis"/>
    <property type="match status" value="1"/>
</dbReference>
<dbReference type="CDD" id="cd14791">
    <property type="entry name" value="GH36"/>
    <property type="match status" value="1"/>
</dbReference>
<dbReference type="PROSITE" id="PS00512">
    <property type="entry name" value="ALPHA_GALACTOSIDASE"/>
    <property type="match status" value="1"/>
</dbReference>
<dbReference type="RefSeq" id="WP_271713701.1">
    <property type="nucleotide sequence ID" value="NZ_AP024169.1"/>
</dbReference>
<proteinExistence type="inferred from homology"/>
<evidence type="ECO:0000259" key="7">
    <source>
        <dbReference type="Pfam" id="PF16874"/>
    </source>
</evidence>
<dbReference type="EMBL" id="AP024169">
    <property type="protein sequence ID" value="BCN32673.1"/>
    <property type="molecule type" value="Genomic_DNA"/>
</dbReference>
<evidence type="ECO:0000256" key="1">
    <source>
        <dbReference type="ARBA" id="ARBA00001255"/>
    </source>
</evidence>
<dbReference type="PANTHER" id="PTHR43053:SF3">
    <property type="entry name" value="ALPHA-GALACTOSIDASE C-RELATED"/>
    <property type="match status" value="1"/>
</dbReference>
<dbReference type="EC" id="3.2.1.22" evidence="2 5"/>
<dbReference type="InterPro" id="IPR000111">
    <property type="entry name" value="Glyco_hydro_27/36_CS"/>
</dbReference>
<evidence type="ECO:0000256" key="2">
    <source>
        <dbReference type="ARBA" id="ARBA00012755"/>
    </source>
</evidence>
<keyword evidence="10" id="KW-1185">Reference proteome</keyword>
<accession>A0A7R7IEF9</accession>
<feature type="active site" description="Proton donor" evidence="6">
    <location>
        <position position="550"/>
    </location>
</feature>
<dbReference type="InterPro" id="IPR050985">
    <property type="entry name" value="Alpha-glycosidase_related"/>
</dbReference>
<feature type="domain" description="Glycosyl hydrolase family 36 N-terminal" evidence="8">
    <location>
        <begin position="30"/>
        <end position="287"/>
    </location>
</feature>
<reference evidence="9 10" key="1">
    <citation type="submission" date="2020-11" db="EMBL/GenBank/DDBJ databases">
        <title>Draft genome sequencing of a Lachnospiraceae strain isolated from anoxic soil subjected to BSD treatment.</title>
        <authorList>
            <person name="Uek A."/>
            <person name="Tonouchi A."/>
        </authorList>
    </citation>
    <scope>NUCLEOTIDE SEQUENCE [LARGE SCALE GENOMIC DNA]</scope>
    <source>
        <strain evidence="9 10">TB5</strain>
    </source>
</reference>
<protein>
    <recommendedName>
        <fullName evidence="2 5">Alpha-galactosidase</fullName>
        <ecNumber evidence="2 5">3.2.1.22</ecNumber>
    </recommendedName>
</protein>
<dbReference type="PANTHER" id="PTHR43053">
    <property type="entry name" value="GLYCOSIDASE FAMILY 31"/>
    <property type="match status" value="1"/>
</dbReference>
<feature type="active site" description="Nucleophile" evidence="6">
    <location>
        <position position="480"/>
    </location>
</feature>
<dbReference type="Gene3D" id="2.60.40.1180">
    <property type="entry name" value="Golgi alpha-mannosidase II"/>
    <property type="match status" value="1"/>
</dbReference>
<comment type="catalytic activity">
    <reaction evidence="1 5">
        <text>Hydrolysis of terminal, non-reducing alpha-D-galactose residues in alpha-D-galactosides, including galactose oligosaccharides, galactomannans and galactolipids.</text>
        <dbReference type="EC" id="3.2.1.22"/>
    </reaction>
</comment>
<dbReference type="Pfam" id="PF16875">
    <property type="entry name" value="Glyco_hydro_36N"/>
    <property type="match status" value="1"/>
</dbReference>
<comment type="similarity">
    <text evidence="5">Belongs to the glycosyl hydrolase.</text>
</comment>
<name>A0A7R7IEF9_9FIRM</name>
<evidence type="ECO:0000259" key="8">
    <source>
        <dbReference type="Pfam" id="PF16875"/>
    </source>
</evidence>
<dbReference type="InterPro" id="IPR013780">
    <property type="entry name" value="Glyco_hydro_b"/>
</dbReference>
<dbReference type="InterPro" id="IPR031705">
    <property type="entry name" value="Glyco_hydro_36_C"/>
</dbReference>
<feature type="domain" description="Glycosyl hydrolase family 36 C-terminal" evidence="7">
    <location>
        <begin position="652"/>
        <end position="727"/>
    </location>
</feature>
<dbReference type="Gene3D" id="3.20.20.70">
    <property type="entry name" value="Aldolase class I"/>
    <property type="match status" value="1"/>
</dbReference>
<dbReference type="SUPFAM" id="SSF51445">
    <property type="entry name" value="(Trans)glycosidases"/>
    <property type="match status" value="1"/>
</dbReference>
<dbReference type="GO" id="GO:0004557">
    <property type="term" value="F:alpha-galactosidase activity"/>
    <property type="evidence" value="ECO:0007669"/>
    <property type="project" value="UniProtKB-UniRule"/>
</dbReference>
<dbReference type="KEGG" id="ahb:bsdtb5_39680"/>
<sequence>MAILYNEKSRIFTIHSKYSTYQMQVDQYDYLLHLYYGSKIENQEMSYLLQYNDRGFSSNPYEVGKNRTYSLDFLPQEYSVFGMGDYRESCLSVVNEDGSYDIELKYENHTIYKGKKLLEGLPAAYGSEEEVETLEICLRDRVTNLEVTLSYSVFYEYDVITRSVKVKNGGSNAIWLDRALSVCLDFANRSDFDYITFYGKHTFERQLERTKVRHGKTTVDSVRGCSSHQQNPFVILCDSNANEVYGECYGFSFVYSGNFKATVELDQFNQTRFVMGINDTGFSYRLQADEEFIAPEVIMAYSEHGLGELSRKYHKVIQNHVCRGKYKKARRPILINNWEATYFDFTSEKLVSIAREASSLGIEMLVMDDGWFGVRNDDYSGLGDWFVNTDKISGGLKKLVEDVNQCGMKFGIWFEPEMINEDSELYREHPEWCLRTPTRKGNRSRYQYVLDMTRKDVRDYLYDCISKILEEANIEYIKWDMNRHLTNVYSLGLDKESQGEVYHRYVLGLYELLERLISKYQDVLFEGCSGGGGRFDAGMLYYTPQIWTSDNTDAIDRLKIQYGTSFCYPISSMGAHVSAVPNHQTGRITPLNTRGIVAMSGTFGYELDVNKMTSSEKEMVKEQVEQYKKHYNTINYGDYYRITDPYHEERYMAWQFVSENKEKMLLQYVLLKPECNAPIVNIKLQGLEPDQVYTVVGTSETYTGSALMKAGYRIPEMNGDYTAVQIEFEAR</sequence>
<dbReference type="GO" id="GO:0016052">
    <property type="term" value="P:carbohydrate catabolic process"/>
    <property type="evidence" value="ECO:0007669"/>
    <property type="project" value="InterPro"/>
</dbReference>